<dbReference type="Gene3D" id="2.40.50.140">
    <property type="entry name" value="Nucleic acid-binding proteins"/>
    <property type="match status" value="1"/>
</dbReference>
<dbReference type="InterPro" id="IPR012340">
    <property type="entry name" value="NA-bd_OB-fold"/>
</dbReference>
<dbReference type="InterPro" id="IPR027417">
    <property type="entry name" value="P-loop_NTPase"/>
</dbReference>
<keyword evidence="2" id="KW-0547">Nucleotide-binding</keyword>
<gene>
    <name evidence="5" type="ORF">AXX12_12870</name>
</gene>
<keyword evidence="3 5" id="KW-0067">ATP-binding</keyword>
<dbReference type="Pfam" id="PF08402">
    <property type="entry name" value="TOBE_2"/>
    <property type="match status" value="1"/>
</dbReference>
<comment type="caution">
    <text evidence="5">The sequence shown here is derived from an EMBL/GenBank/DDBJ whole genome shotgun (WGS) entry which is preliminary data.</text>
</comment>
<dbReference type="PROSITE" id="PS00211">
    <property type="entry name" value="ABC_TRANSPORTER_1"/>
    <property type="match status" value="1"/>
</dbReference>
<dbReference type="SUPFAM" id="SSF52540">
    <property type="entry name" value="P-loop containing nucleoside triphosphate hydrolases"/>
    <property type="match status" value="1"/>
</dbReference>
<dbReference type="InterPro" id="IPR017871">
    <property type="entry name" value="ABC_transporter-like_CS"/>
</dbReference>
<dbReference type="Pfam" id="PF00005">
    <property type="entry name" value="ABC_tran"/>
    <property type="match status" value="1"/>
</dbReference>
<dbReference type="FunFam" id="3.40.50.300:FF:000042">
    <property type="entry name" value="Maltose/maltodextrin ABC transporter, ATP-binding protein"/>
    <property type="match status" value="1"/>
</dbReference>
<dbReference type="EMBL" id="LSGP01000023">
    <property type="protein sequence ID" value="KYZ75592.1"/>
    <property type="molecule type" value="Genomic_DNA"/>
</dbReference>
<reference evidence="5 6" key="1">
    <citation type="submission" date="2016-02" db="EMBL/GenBank/DDBJ databases">
        <title>Anaerosporomusa subterraneum gen. nov., sp. nov., a spore-forming obligate anaerobe isolated from saprolite.</title>
        <authorList>
            <person name="Choi J.K."/>
            <person name="Shah M."/>
            <person name="Yee N."/>
        </authorList>
    </citation>
    <scope>NUCLEOTIDE SEQUENCE [LARGE SCALE GENOMIC DNA]</scope>
    <source>
        <strain evidence="5 6">RU4</strain>
    </source>
</reference>
<evidence type="ECO:0000259" key="4">
    <source>
        <dbReference type="PROSITE" id="PS50893"/>
    </source>
</evidence>
<feature type="domain" description="ABC transporter" evidence="4">
    <location>
        <begin position="4"/>
        <end position="240"/>
    </location>
</feature>
<dbReference type="InterPro" id="IPR003593">
    <property type="entry name" value="AAA+_ATPase"/>
</dbReference>
<dbReference type="GO" id="GO:0140359">
    <property type="term" value="F:ABC-type transporter activity"/>
    <property type="evidence" value="ECO:0007669"/>
    <property type="project" value="UniProtKB-ARBA"/>
</dbReference>
<dbReference type="PANTHER" id="PTHR43875:SF4">
    <property type="entry name" value="GLUCOSE IMPORT ATP-BINDING PROTEIN GLCV"/>
    <property type="match status" value="1"/>
</dbReference>
<evidence type="ECO:0000313" key="6">
    <source>
        <dbReference type="Proteomes" id="UP000076268"/>
    </source>
</evidence>
<dbReference type="STRING" id="1794912.AXX12_12870"/>
<name>A0A154BNS9_ANASB</name>
<dbReference type="InterPro" id="IPR008995">
    <property type="entry name" value="Mo/tungstate-bd_C_term_dom"/>
</dbReference>
<dbReference type="Proteomes" id="UP000076268">
    <property type="component" value="Unassembled WGS sequence"/>
</dbReference>
<accession>A0A154BNS9</accession>
<dbReference type="GO" id="GO:0055052">
    <property type="term" value="C:ATP-binding cassette (ABC) transporter complex, substrate-binding subunit-containing"/>
    <property type="evidence" value="ECO:0007669"/>
    <property type="project" value="TreeGrafter"/>
</dbReference>
<dbReference type="InterPro" id="IPR047641">
    <property type="entry name" value="ABC_transpr_MalK/UgpC-like"/>
</dbReference>
<dbReference type="OrthoDB" id="9802264at2"/>
<dbReference type="InterPro" id="IPR003439">
    <property type="entry name" value="ABC_transporter-like_ATP-bd"/>
</dbReference>
<proteinExistence type="predicted"/>
<dbReference type="PANTHER" id="PTHR43875">
    <property type="entry name" value="MALTODEXTRIN IMPORT ATP-BINDING PROTEIN MSMX"/>
    <property type="match status" value="1"/>
</dbReference>
<sequence>MAEVKIESVSKLFGEVKAVDNFTATVRDGEFVSILGPSGCGKTTMLRMIAGFEKASLGEISIGDQLVSSSKVKKFLPPEKRNIGMVFQSYAVWPHMSVFDNVAYPLKIRRVNSQEIQEKTMKALELVHLDQYAQRFPNQLSGGQQQRVALARALVAEPRLLLLDEPLSNLDAKLRESMRFEIKELQKKLAITVIYVTHDQAEAMAMSDRIIVMHAGVIQQVDEPTVIYENPANQIVADFIGLVNFIEADATEGRVSLPELGMELAYEAPFTGKGVVAVRPEHIQLSSSGAGVKGTILHRLYLGDATDIRVQVKDKVLRVIDKGNSYQKYSEGDAVVIDFDKLIVFPNEKLS</sequence>
<dbReference type="AlphaFoldDB" id="A0A154BNS9"/>
<protein>
    <submittedName>
        <fullName evidence="5">Iron ABC transporter ATP-binding protein</fullName>
    </submittedName>
</protein>
<dbReference type="RefSeq" id="WP_066244389.1">
    <property type="nucleotide sequence ID" value="NZ_LSGP01000023.1"/>
</dbReference>
<dbReference type="Gene3D" id="2.40.50.100">
    <property type="match status" value="1"/>
</dbReference>
<dbReference type="InterPro" id="IPR013611">
    <property type="entry name" value="Transp-assoc_OB_typ2"/>
</dbReference>
<keyword evidence="6" id="KW-1185">Reference proteome</keyword>
<evidence type="ECO:0000256" key="1">
    <source>
        <dbReference type="ARBA" id="ARBA00022448"/>
    </source>
</evidence>
<dbReference type="SUPFAM" id="SSF50331">
    <property type="entry name" value="MOP-like"/>
    <property type="match status" value="1"/>
</dbReference>
<dbReference type="GO" id="GO:0005524">
    <property type="term" value="F:ATP binding"/>
    <property type="evidence" value="ECO:0007669"/>
    <property type="project" value="UniProtKB-KW"/>
</dbReference>
<organism evidence="5 6">
    <name type="scientific">Anaerosporomusa subterranea</name>
    <dbReference type="NCBI Taxonomy" id="1794912"/>
    <lineage>
        <taxon>Bacteria</taxon>
        <taxon>Bacillati</taxon>
        <taxon>Bacillota</taxon>
        <taxon>Negativicutes</taxon>
        <taxon>Acetonemataceae</taxon>
        <taxon>Anaerosporomusa</taxon>
    </lineage>
</organism>
<dbReference type="SMART" id="SM00382">
    <property type="entry name" value="AAA"/>
    <property type="match status" value="1"/>
</dbReference>
<dbReference type="GO" id="GO:0016887">
    <property type="term" value="F:ATP hydrolysis activity"/>
    <property type="evidence" value="ECO:0007669"/>
    <property type="project" value="InterPro"/>
</dbReference>
<evidence type="ECO:0000256" key="2">
    <source>
        <dbReference type="ARBA" id="ARBA00022741"/>
    </source>
</evidence>
<evidence type="ECO:0000313" key="5">
    <source>
        <dbReference type="EMBL" id="KYZ75592.1"/>
    </source>
</evidence>
<dbReference type="PROSITE" id="PS50893">
    <property type="entry name" value="ABC_TRANSPORTER_2"/>
    <property type="match status" value="1"/>
</dbReference>
<dbReference type="Gene3D" id="3.40.50.300">
    <property type="entry name" value="P-loop containing nucleotide triphosphate hydrolases"/>
    <property type="match status" value="1"/>
</dbReference>
<keyword evidence="1" id="KW-0813">Transport</keyword>
<evidence type="ECO:0000256" key="3">
    <source>
        <dbReference type="ARBA" id="ARBA00022840"/>
    </source>
</evidence>